<dbReference type="PANTHER" id="PTHR33406">
    <property type="entry name" value="MEMBRANE PROTEIN MJ1562-RELATED"/>
    <property type="match status" value="1"/>
</dbReference>
<feature type="transmembrane region" description="Helical" evidence="6">
    <location>
        <begin position="798"/>
        <end position="816"/>
    </location>
</feature>
<keyword evidence="5 6" id="KW-0472">Membrane</keyword>
<evidence type="ECO:0000256" key="5">
    <source>
        <dbReference type="ARBA" id="ARBA00023136"/>
    </source>
</evidence>
<feature type="transmembrane region" description="Helical" evidence="6">
    <location>
        <begin position="758"/>
        <end position="778"/>
    </location>
</feature>
<feature type="transmembrane region" description="Helical" evidence="6">
    <location>
        <begin position="393"/>
        <end position="417"/>
    </location>
</feature>
<dbReference type="InterPro" id="IPR004869">
    <property type="entry name" value="MMPL_dom"/>
</dbReference>
<feature type="transmembrane region" description="Helical" evidence="6">
    <location>
        <begin position="442"/>
        <end position="459"/>
    </location>
</feature>
<dbReference type="InterPro" id="IPR000731">
    <property type="entry name" value="SSD"/>
</dbReference>
<evidence type="ECO:0000256" key="4">
    <source>
        <dbReference type="ARBA" id="ARBA00022989"/>
    </source>
</evidence>
<dbReference type="AlphaFoldDB" id="A0AA46I5U8"/>
<dbReference type="InterPro" id="IPR050545">
    <property type="entry name" value="Mycobact_MmpL"/>
</dbReference>
<feature type="transmembrane region" description="Helical" evidence="6">
    <location>
        <begin position="317"/>
        <end position="341"/>
    </location>
</feature>
<comment type="subcellular location">
    <subcellularLocation>
        <location evidence="1">Cell membrane</location>
        <topology evidence="1">Multi-pass membrane protein</topology>
    </subcellularLocation>
</comment>
<gene>
    <name evidence="8" type="ORF">EV215_0971</name>
</gene>
<feature type="transmembrane region" description="Helical" evidence="6">
    <location>
        <begin position="709"/>
        <end position="725"/>
    </location>
</feature>
<evidence type="ECO:0000313" key="8">
    <source>
        <dbReference type="EMBL" id="TDT71593.1"/>
    </source>
</evidence>
<feature type="transmembrane region" description="Helical" evidence="6">
    <location>
        <begin position="264"/>
        <end position="283"/>
    </location>
</feature>
<evidence type="ECO:0000256" key="1">
    <source>
        <dbReference type="ARBA" id="ARBA00004651"/>
    </source>
</evidence>
<feature type="transmembrane region" description="Helical" evidence="6">
    <location>
        <begin position="361"/>
        <end position="381"/>
    </location>
</feature>
<feature type="domain" description="SSD" evidence="7">
    <location>
        <begin position="731"/>
        <end position="849"/>
    </location>
</feature>
<sequence length="856" mass="97308">MLEKLGKFVIKKYRLVLLFSFIITVISIFFITKLKMNMQFMDLLPKNDNSVIIYKKALKNFNSLDSIIVGIKGNNKNDIEKFLNDVPKTLEQWNEIKSINYAQNDEFLLKNGLITLKEKDLKDLVPLLSSNSIAEFIKSSNDNFEKTYINSSDSEKINKNSNKIIFLLNFLKDFLTKANNGTLNNKDTKRFFRGNKYFISPDNTLGIFIIKSAISIDDIIEVTNFINKLEAYLNKEGKKYNVSTSLTGSQVISRDEMIVSTKDMNLTSTLSIILMLLLFIISFKLIRYSFLAIIPLIMGIIWSMGITYLIFGSLNMLTAMMGAILIGLGIDYSIHIISVFLDEKKSKENLETNLLNVYKKVIRGIITGSITTSIGFIMFSFSKFPGFKEFGIVLGIGIICTLLAAIFTLPALLMVFGKKKLKVKTNKPIYILEKLEIPVIKYKYITLIILIIIISILSIKSTNFKFEKDMMKIEAKGLKSIALNKEIIKKFDFTSDNSIIINKNLKEAQSNYEKLDKLASVGEISSIAQYLPSIEKQNKRLAIIKNIKKSSLIKVDNNIYEDKLIEELYRLENNIIELSDLSYVSGDIKITNKCDEFINSNIISNIIDNLDSKNIQKSQINFFKSLKTLILNHNENIITLNDIPNSIKNEFVGKNNEFITTIYPKHDLWNEDFQKKFLTEIDNVNKNNSGTAKIFIKVVEAEKTEGKKVLIYTVIAIFIVLLFDLKSFKYAIFALLPMLITILAILGIMGWTGFKFDVVNIIGIPLIIGIGVDDGVHLIHRYLQEKDLLITFRSTGKAITLTTLTTVFAFGTLMFAKYRGFIGFGFLLSLGVTLAYLFTLFLLVSLIAIFDKITFK</sequence>
<dbReference type="Pfam" id="PF03176">
    <property type="entry name" value="MMPL"/>
    <property type="match status" value="2"/>
</dbReference>
<dbReference type="EMBL" id="SOBG01000003">
    <property type="protein sequence ID" value="TDT71593.1"/>
    <property type="molecule type" value="Genomic_DNA"/>
</dbReference>
<feature type="transmembrane region" description="Helical" evidence="6">
    <location>
        <begin position="12"/>
        <end position="31"/>
    </location>
</feature>
<evidence type="ECO:0000256" key="3">
    <source>
        <dbReference type="ARBA" id="ARBA00022692"/>
    </source>
</evidence>
<keyword evidence="3 6" id="KW-0812">Transmembrane</keyword>
<feature type="transmembrane region" description="Helical" evidence="6">
    <location>
        <begin position="290"/>
        <end position="311"/>
    </location>
</feature>
<dbReference type="SUPFAM" id="SSF82866">
    <property type="entry name" value="Multidrug efflux transporter AcrB transmembrane domain"/>
    <property type="match status" value="2"/>
</dbReference>
<feature type="transmembrane region" description="Helical" evidence="6">
    <location>
        <begin position="732"/>
        <end position="752"/>
    </location>
</feature>
<organism evidence="8 9">
    <name type="scientific">Hypnocyclicus thermotrophus</name>
    <dbReference type="NCBI Taxonomy" id="1627895"/>
    <lineage>
        <taxon>Bacteria</taxon>
        <taxon>Fusobacteriati</taxon>
        <taxon>Fusobacteriota</taxon>
        <taxon>Fusobacteriia</taxon>
        <taxon>Fusobacteriales</taxon>
        <taxon>Fusobacteriaceae</taxon>
        <taxon>Hypnocyclicus</taxon>
    </lineage>
</organism>
<evidence type="ECO:0000259" key="7">
    <source>
        <dbReference type="PROSITE" id="PS50156"/>
    </source>
</evidence>
<proteinExistence type="predicted"/>
<dbReference type="Proteomes" id="UP000294678">
    <property type="component" value="Unassembled WGS sequence"/>
</dbReference>
<dbReference type="Gene3D" id="1.20.1640.10">
    <property type="entry name" value="Multidrug efflux transporter AcrB transmembrane domain"/>
    <property type="match status" value="2"/>
</dbReference>
<evidence type="ECO:0000256" key="2">
    <source>
        <dbReference type="ARBA" id="ARBA00022475"/>
    </source>
</evidence>
<feature type="domain" description="SSD" evidence="7">
    <location>
        <begin position="289"/>
        <end position="415"/>
    </location>
</feature>
<keyword evidence="4 6" id="KW-1133">Transmembrane helix</keyword>
<keyword evidence="2" id="KW-1003">Cell membrane</keyword>
<evidence type="ECO:0000313" key="9">
    <source>
        <dbReference type="Proteomes" id="UP000294678"/>
    </source>
</evidence>
<comment type="caution">
    <text evidence="8">The sequence shown here is derived from an EMBL/GenBank/DDBJ whole genome shotgun (WGS) entry which is preliminary data.</text>
</comment>
<dbReference type="GO" id="GO:0005886">
    <property type="term" value="C:plasma membrane"/>
    <property type="evidence" value="ECO:0007669"/>
    <property type="project" value="UniProtKB-SubCell"/>
</dbReference>
<reference evidence="8 9" key="1">
    <citation type="submission" date="2019-03" db="EMBL/GenBank/DDBJ databases">
        <title>Genomic Encyclopedia of Type Strains, Phase IV (KMG-IV): sequencing the most valuable type-strain genomes for metagenomic binning, comparative biology and taxonomic classification.</title>
        <authorList>
            <person name="Goeker M."/>
        </authorList>
    </citation>
    <scope>NUCLEOTIDE SEQUENCE [LARGE SCALE GENOMIC DNA]</scope>
    <source>
        <strain evidence="8 9">DSM 100055</strain>
    </source>
</reference>
<accession>A0AA46I5U8</accession>
<keyword evidence="9" id="KW-1185">Reference proteome</keyword>
<dbReference type="RefSeq" id="WP_166667350.1">
    <property type="nucleotide sequence ID" value="NZ_SOBG01000003.1"/>
</dbReference>
<protein>
    <recommendedName>
        <fullName evidence="7">SSD domain-containing protein</fullName>
    </recommendedName>
</protein>
<feature type="transmembrane region" description="Helical" evidence="6">
    <location>
        <begin position="822"/>
        <end position="850"/>
    </location>
</feature>
<dbReference type="PANTHER" id="PTHR33406:SF13">
    <property type="entry name" value="MEMBRANE PROTEIN YDFJ"/>
    <property type="match status" value="1"/>
</dbReference>
<dbReference type="PROSITE" id="PS50156">
    <property type="entry name" value="SSD"/>
    <property type="match status" value="2"/>
</dbReference>
<evidence type="ECO:0000256" key="6">
    <source>
        <dbReference type="SAM" id="Phobius"/>
    </source>
</evidence>
<name>A0AA46I5U8_9FUSO</name>